<dbReference type="GO" id="GO:0006633">
    <property type="term" value="P:fatty acid biosynthetic process"/>
    <property type="evidence" value="ECO:0007669"/>
    <property type="project" value="UniProtKB-UniRule"/>
</dbReference>
<comment type="subcellular location">
    <subcellularLocation>
        <location evidence="8">Cytoplasm</location>
    </subcellularLocation>
</comment>
<dbReference type="GO" id="GO:0000287">
    <property type="term" value="F:magnesium ion binding"/>
    <property type="evidence" value="ECO:0007669"/>
    <property type="project" value="UniProtKB-UniRule"/>
</dbReference>
<dbReference type="RefSeq" id="WP_105041736.1">
    <property type="nucleotide sequence ID" value="NZ_MQWA01000001.1"/>
</dbReference>
<dbReference type="GO" id="GO:0008897">
    <property type="term" value="F:holo-[acyl-carrier-protein] synthase activity"/>
    <property type="evidence" value="ECO:0007669"/>
    <property type="project" value="UniProtKB-UniRule"/>
</dbReference>
<accession>A0A2S7TYW4</accession>
<proteinExistence type="inferred from homology"/>
<evidence type="ECO:0000256" key="4">
    <source>
        <dbReference type="ARBA" id="ARBA00022832"/>
    </source>
</evidence>
<sequence>MQIFGIGIDVVEIERIEESIEKFGDKFLDRLFTAEERAYCDSQKRPHVNFAGRFAVKEAIAKSFGTGIGKELSWLDMTILRAPSGEPSVVFSGAGKVFMEQNKIVSVKISLTHAKQYAAANAIAITGC</sequence>
<name>A0A2S7TYW4_9BACT</name>
<evidence type="ECO:0000256" key="5">
    <source>
        <dbReference type="ARBA" id="ARBA00022842"/>
    </source>
</evidence>
<dbReference type="InterPro" id="IPR002582">
    <property type="entry name" value="ACPS"/>
</dbReference>
<keyword evidence="2 8" id="KW-0808">Transferase</keyword>
<evidence type="ECO:0000256" key="1">
    <source>
        <dbReference type="ARBA" id="ARBA00022516"/>
    </source>
</evidence>
<dbReference type="AlphaFoldDB" id="A0A2S7TYW4"/>
<keyword evidence="11" id="KW-1185">Reference proteome</keyword>
<dbReference type="OrthoDB" id="517356at2"/>
<dbReference type="GO" id="GO:0005737">
    <property type="term" value="C:cytoplasm"/>
    <property type="evidence" value="ECO:0007669"/>
    <property type="project" value="UniProtKB-SubCell"/>
</dbReference>
<keyword evidence="4 8" id="KW-0276">Fatty acid metabolism</keyword>
<evidence type="ECO:0000256" key="2">
    <source>
        <dbReference type="ARBA" id="ARBA00022679"/>
    </source>
</evidence>
<dbReference type="HAMAP" id="MF_00101">
    <property type="entry name" value="AcpS"/>
    <property type="match status" value="1"/>
</dbReference>
<dbReference type="Gene3D" id="3.90.470.20">
    <property type="entry name" value="4'-phosphopantetheinyl transferase domain"/>
    <property type="match status" value="1"/>
</dbReference>
<dbReference type="SUPFAM" id="SSF56214">
    <property type="entry name" value="4'-phosphopantetheinyl transferase"/>
    <property type="match status" value="1"/>
</dbReference>
<evidence type="ECO:0000313" key="11">
    <source>
        <dbReference type="Proteomes" id="UP000239907"/>
    </source>
</evidence>
<keyword evidence="7 8" id="KW-0275">Fatty acid biosynthesis</keyword>
<evidence type="ECO:0000256" key="8">
    <source>
        <dbReference type="HAMAP-Rule" id="MF_00101"/>
    </source>
</evidence>
<feature type="domain" description="4'-phosphopantetheinyl transferase" evidence="9">
    <location>
        <begin position="5"/>
        <end position="99"/>
    </location>
</feature>
<evidence type="ECO:0000256" key="7">
    <source>
        <dbReference type="ARBA" id="ARBA00023160"/>
    </source>
</evidence>
<keyword evidence="3 8" id="KW-0479">Metal-binding</keyword>
<gene>
    <name evidence="8" type="primary">acpS</name>
    <name evidence="10" type="ORF">BSZ32_01240</name>
</gene>
<keyword evidence="5 8" id="KW-0460">Magnesium</keyword>
<reference evidence="10 11" key="1">
    <citation type="submission" date="2016-12" db="EMBL/GenBank/DDBJ databases">
        <title>Study of bacterial adaptation to deep sea.</title>
        <authorList>
            <person name="Song J."/>
            <person name="Yoshizawa S."/>
            <person name="Kogure K."/>
        </authorList>
    </citation>
    <scope>NUCLEOTIDE SEQUENCE [LARGE SCALE GENOMIC DNA]</scope>
    <source>
        <strain evidence="10 11">SAORIC-165</strain>
    </source>
</reference>
<dbReference type="InterPro" id="IPR037143">
    <property type="entry name" value="4-PPantetheinyl_Trfase_dom_sf"/>
</dbReference>
<comment type="caution">
    <text evidence="10">The sequence shown here is derived from an EMBL/GenBank/DDBJ whole genome shotgun (WGS) entry which is preliminary data.</text>
</comment>
<dbReference type="InterPro" id="IPR008278">
    <property type="entry name" value="4-PPantetheinyl_Trfase_dom"/>
</dbReference>
<comment type="function">
    <text evidence="8">Transfers the 4'-phosphopantetheine moiety from coenzyme A to a Ser of acyl-carrier-protein.</text>
</comment>
<organism evidence="10 11">
    <name type="scientific">Rubritalea profundi</name>
    <dbReference type="NCBI Taxonomy" id="1658618"/>
    <lineage>
        <taxon>Bacteria</taxon>
        <taxon>Pseudomonadati</taxon>
        <taxon>Verrucomicrobiota</taxon>
        <taxon>Verrucomicrobiia</taxon>
        <taxon>Verrucomicrobiales</taxon>
        <taxon>Rubritaleaceae</taxon>
        <taxon>Rubritalea</taxon>
    </lineage>
</organism>
<evidence type="ECO:0000259" key="9">
    <source>
        <dbReference type="Pfam" id="PF01648"/>
    </source>
</evidence>
<evidence type="ECO:0000256" key="3">
    <source>
        <dbReference type="ARBA" id="ARBA00022723"/>
    </source>
</evidence>
<dbReference type="InterPro" id="IPR004568">
    <property type="entry name" value="Ppantetheine-prot_Trfase_dom"/>
</dbReference>
<feature type="binding site" evidence="8">
    <location>
        <position position="9"/>
    </location>
    <ligand>
        <name>Mg(2+)</name>
        <dbReference type="ChEBI" id="CHEBI:18420"/>
    </ligand>
</feature>
<dbReference type="EC" id="2.7.8.7" evidence="8"/>
<protein>
    <recommendedName>
        <fullName evidence="8">Holo-[acyl-carrier-protein] synthase</fullName>
        <shortName evidence="8">Holo-ACP synthase</shortName>
        <ecNumber evidence="8">2.7.8.7</ecNumber>
    </recommendedName>
    <alternativeName>
        <fullName evidence="8">4'-phosphopantetheinyl transferase AcpS</fullName>
    </alternativeName>
</protein>
<keyword evidence="6 8" id="KW-0443">Lipid metabolism</keyword>
<dbReference type="Proteomes" id="UP000239907">
    <property type="component" value="Unassembled WGS sequence"/>
</dbReference>
<dbReference type="Pfam" id="PF01648">
    <property type="entry name" value="ACPS"/>
    <property type="match status" value="1"/>
</dbReference>
<comment type="cofactor">
    <cofactor evidence="8">
        <name>Mg(2+)</name>
        <dbReference type="ChEBI" id="CHEBI:18420"/>
    </cofactor>
</comment>
<keyword evidence="8" id="KW-0963">Cytoplasm</keyword>
<evidence type="ECO:0000256" key="6">
    <source>
        <dbReference type="ARBA" id="ARBA00023098"/>
    </source>
</evidence>
<evidence type="ECO:0000313" key="10">
    <source>
        <dbReference type="EMBL" id="PQJ27252.1"/>
    </source>
</evidence>
<dbReference type="NCBIfam" id="TIGR00556">
    <property type="entry name" value="pantethn_trn"/>
    <property type="match status" value="1"/>
</dbReference>
<comment type="similarity">
    <text evidence="8">Belongs to the P-Pant transferase superfamily. AcpS family.</text>
</comment>
<comment type="catalytic activity">
    <reaction evidence="8">
        <text>apo-[ACP] + CoA = holo-[ACP] + adenosine 3',5'-bisphosphate + H(+)</text>
        <dbReference type="Rhea" id="RHEA:12068"/>
        <dbReference type="Rhea" id="RHEA-COMP:9685"/>
        <dbReference type="Rhea" id="RHEA-COMP:9690"/>
        <dbReference type="ChEBI" id="CHEBI:15378"/>
        <dbReference type="ChEBI" id="CHEBI:29999"/>
        <dbReference type="ChEBI" id="CHEBI:57287"/>
        <dbReference type="ChEBI" id="CHEBI:58343"/>
        <dbReference type="ChEBI" id="CHEBI:64479"/>
        <dbReference type="EC" id="2.7.8.7"/>
    </reaction>
</comment>
<dbReference type="EMBL" id="MQWA01000001">
    <property type="protein sequence ID" value="PQJ27252.1"/>
    <property type="molecule type" value="Genomic_DNA"/>
</dbReference>
<dbReference type="NCBIfam" id="TIGR00516">
    <property type="entry name" value="acpS"/>
    <property type="match status" value="1"/>
</dbReference>
<feature type="binding site" evidence="8">
    <location>
        <position position="58"/>
    </location>
    <ligand>
        <name>Mg(2+)</name>
        <dbReference type="ChEBI" id="CHEBI:18420"/>
    </ligand>
</feature>
<keyword evidence="1 8" id="KW-0444">Lipid biosynthesis</keyword>